<dbReference type="KEGG" id="mvz:myaer102_40160"/>
<name>A0A3G9K313_MICVR</name>
<feature type="domain" description="Restriction endonuclease type IV Mrr" evidence="1">
    <location>
        <begin position="55"/>
        <end position="127"/>
    </location>
</feature>
<protein>
    <recommendedName>
        <fullName evidence="1">Restriction endonuclease type IV Mrr domain-containing protein</fullName>
    </recommendedName>
</protein>
<sequence>MDSIKANMKKQKGDDLERAVKRIEEAILKYSSTLDPDKFVVENKKIVIAEGVLHEIDLYVEVSVAQGYKSKFIFECKNWKQNVGKNDIIIFSEKIQATSSQKGFFVARGFSKGATAQAAKDERIELLLASDFPLDYPRMLVTGRSGFNGDIKLTKRSAIGKIDPSFMTIDISTAKAIFNGNEIDLYEFLGEESNQGFDEALKQIDTTKLDPGAYPIQFQITMVLPENQLLVNGDDIAKIHLDVSVELLIHKPRVIHHFAIEGRGKYIELEPYDYGTGHGALIIELAAPLENDVTLERN</sequence>
<dbReference type="Pfam" id="PF04471">
    <property type="entry name" value="Mrr_cat"/>
    <property type="match status" value="1"/>
</dbReference>
<dbReference type="Proteomes" id="UP000278152">
    <property type="component" value="Chromosome"/>
</dbReference>
<evidence type="ECO:0000313" key="2">
    <source>
        <dbReference type="EMBL" id="BBH41404.1"/>
    </source>
</evidence>
<dbReference type="RefSeq" id="WP_125731605.1">
    <property type="nucleotide sequence ID" value="NZ_AP019314.1"/>
</dbReference>
<dbReference type="InterPro" id="IPR007560">
    <property type="entry name" value="Restrct_endonuc_IV_Mrr"/>
</dbReference>
<accession>A0A3G9K313</accession>
<dbReference type="SUPFAM" id="SSF52980">
    <property type="entry name" value="Restriction endonuclease-like"/>
    <property type="match status" value="1"/>
</dbReference>
<reference evidence="2 3" key="1">
    <citation type="submission" date="2018-11" db="EMBL/GenBank/DDBJ databases">
        <title>Complete genome sequence of Microcystis aeruginosa NIES-102.</title>
        <authorList>
            <person name="Yamaguchi H."/>
            <person name="Suzuki S."/>
            <person name="Kawachi M."/>
        </authorList>
    </citation>
    <scope>NUCLEOTIDE SEQUENCE [LARGE SCALE GENOMIC DNA]</scope>
    <source>
        <strain evidence="2 3">NIES-102</strain>
    </source>
</reference>
<dbReference type="InterPro" id="IPR011335">
    <property type="entry name" value="Restrct_endonuc-II-like"/>
</dbReference>
<gene>
    <name evidence="2" type="ORF">myaer102_40160</name>
</gene>
<dbReference type="AlphaFoldDB" id="A0A3G9K313"/>
<dbReference type="GO" id="GO:0003677">
    <property type="term" value="F:DNA binding"/>
    <property type="evidence" value="ECO:0007669"/>
    <property type="project" value="InterPro"/>
</dbReference>
<organism evidence="2 3">
    <name type="scientific">Microcystis viridis NIES-102</name>
    <dbReference type="NCBI Taxonomy" id="213615"/>
    <lineage>
        <taxon>Bacteria</taxon>
        <taxon>Bacillati</taxon>
        <taxon>Cyanobacteriota</taxon>
        <taxon>Cyanophyceae</taxon>
        <taxon>Oscillatoriophycideae</taxon>
        <taxon>Chroococcales</taxon>
        <taxon>Microcystaceae</taxon>
        <taxon>Microcystis</taxon>
    </lineage>
</organism>
<evidence type="ECO:0000313" key="3">
    <source>
        <dbReference type="Proteomes" id="UP000278152"/>
    </source>
</evidence>
<dbReference type="GO" id="GO:0004519">
    <property type="term" value="F:endonuclease activity"/>
    <property type="evidence" value="ECO:0007669"/>
    <property type="project" value="InterPro"/>
</dbReference>
<evidence type="ECO:0000259" key="1">
    <source>
        <dbReference type="Pfam" id="PF04471"/>
    </source>
</evidence>
<dbReference type="GO" id="GO:0009307">
    <property type="term" value="P:DNA restriction-modification system"/>
    <property type="evidence" value="ECO:0007669"/>
    <property type="project" value="InterPro"/>
</dbReference>
<proteinExistence type="predicted"/>
<dbReference type="EMBL" id="AP019314">
    <property type="protein sequence ID" value="BBH41404.1"/>
    <property type="molecule type" value="Genomic_DNA"/>
</dbReference>